<dbReference type="GO" id="GO:0006265">
    <property type="term" value="P:DNA topological change"/>
    <property type="evidence" value="ECO:0007669"/>
    <property type="project" value="UniProtKB-UniRule"/>
</dbReference>
<dbReference type="AlphaFoldDB" id="A0A174ZTZ9"/>
<evidence type="ECO:0000256" key="4">
    <source>
        <dbReference type="ARBA" id="ARBA00023125"/>
    </source>
</evidence>
<name>A0A174ZTZ9_9FIRM</name>
<comment type="catalytic activity">
    <reaction evidence="1 6">
        <text>ATP-dependent breakage, passage and rejoining of double-stranded DNA.</text>
        <dbReference type="EC" id="5.6.2.2"/>
    </reaction>
</comment>
<evidence type="ECO:0000256" key="6">
    <source>
        <dbReference type="PROSITE-ProRule" id="PRU01384"/>
    </source>
</evidence>
<evidence type="ECO:0000313" key="10">
    <source>
        <dbReference type="Proteomes" id="UP000095662"/>
    </source>
</evidence>
<proteinExistence type="inferred from homology"/>
<keyword evidence="7" id="KW-0175">Coiled coil</keyword>
<dbReference type="Proteomes" id="UP000095662">
    <property type="component" value="Unassembled WGS sequence"/>
</dbReference>
<dbReference type="PROSITE" id="PS52040">
    <property type="entry name" value="TOPO_IIA"/>
    <property type="match status" value="1"/>
</dbReference>
<dbReference type="InterPro" id="IPR050220">
    <property type="entry name" value="Type_II_DNA_Topoisomerases"/>
</dbReference>
<feature type="coiled-coil region" evidence="7">
    <location>
        <begin position="450"/>
        <end position="477"/>
    </location>
</feature>
<dbReference type="CDD" id="cd00187">
    <property type="entry name" value="TOP4c"/>
    <property type="match status" value="1"/>
</dbReference>
<dbReference type="SUPFAM" id="SSF56719">
    <property type="entry name" value="Type II DNA topoisomerase"/>
    <property type="match status" value="1"/>
</dbReference>
<dbReference type="Gene3D" id="3.90.199.10">
    <property type="entry name" value="Topoisomerase II, domain 5"/>
    <property type="match status" value="1"/>
</dbReference>
<evidence type="ECO:0000256" key="7">
    <source>
        <dbReference type="SAM" id="Coils"/>
    </source>
</evidence>
<dbReference type="SUPFAM" id="SSF101904">
    <property type="entry name" value="GyrA/ParC C-terminal domain-like"/>
    <property type="match status" value="1"/>
</dbReference>
<protein>
    <submittedName>
        <fullName evidence="9">DNA gyrase subunit A</fullName>
        <ecNumber evidence="9">5.99.1.3</ecNumber>
    </submittedName>
</protein>
<evidence type="ECO:0000256" key="3">
    <source>
        <dbReference type="ARBA" id="ARBA00023029"/>
    </source>
</evidence>
<accession>A0A174ZTZ9</accession>
<dbReference type="STRING" id="39492.ERS852540_01698"/>
<gene>
    <name evidence="9" type="primary">gyrA_2</name>
    <name evidence="9" type="ORF">ERS852540_01698</name>
</gene>
<feature type="domain" description="Topo IIA-type catalytic" evidence="8">
    <location>
        <begin position="52"/>
        <end position="515"/>
    </location>
</feature>
<dbReference type="Gene3D" id="2.120.10.90">
    <property type="entry name" value="DNA gyrase/topoisomerase IV, subunit A, C-terminal"/>
    <property type="match status" value="1"/>
</dbReference>
<sequence>MRKGKNEKSEKKVAPNKNAYIEGAGIVENQPITDTLTENYMPYAMSVIVSRALPEIDGFKPSHRKLLYTMYKMGLLTGARTKSANIVGQTMKLNPHGDMAIYETMVRLARGNEALLHPYVDSKGNFGKAYSRDMSFAASRYTEAKLDPICAEIFADIDRDIVDFVPNYDNSMTEPVLLPTRFPAVLVNNNVGIAVSMASNICSFNLSEVCETAAALMKNPEHDIVSTLKGPDFPGGGFILQDENELRRIYATGRGGVKVRSKYIYDKAANCIEVTEIPPTTTIEAIIDKIVEQVKLGKLKEISDVRDESDLSGLKITIDLKRGQDSEAVMKKLFRITPLQDVFSCNFNILVGGMPKVMGVAEILEQWTDFRITCVKRKTKFELARKKEKLHLLTGLKKILLDIDKAIKIIRETEDDAEVVPNLMIGFGIDETQAEYVADIKLRNINKGYILKRIEEIDSLKEEIADMEDILSSERRVKQIIISELGDIAKKYGKPRKTMFIYGTEDEENEAEEEIPDYPVNLFFTREGYFKKITPQSLRMSGEQKLKENDEIIETYDGSNRAELLFFTDKFQVYKARACDFEDGKASVMGDYLPVKLELDPDERIIKMIAAEDYSGTLVMFFENGKCAKVPMASFETKTRRKKLANAYNDGSPLVSMTLIDGDCEFMLSSDAGKVMIFNTVLILPKAARDTQGVQVMRLTRAKLRSAVKYKDGMIKDADSFRTKTVPVAGTLYDEDVDQLKFV</sequence>
<evidence type="ECO:0000256" key="2">
    <source>
        <dbReference type="ARBA" id="ARBA00008263"/>
    </source>
</evidence>
<dbReference type="InterPro" id="IPR013760">
    <property type="entry name" value="Topo_IIA-like_dom_sf"/>
</dbReference>
<dbReference type="SMART" id="SM00434">
    <property type="entry name" value="TOP4c"/>
    <property type="match status" value="1"/>
</dbReference>
<dbReference type="PANTHER" id="PTHR43493">
    <property type="entry name" value="DNA GYRASE/TOPOISOMERASE SUBUNIT A"/>
    <property type="match status" value="1"/>
</dbReference>
<dbReference type="GO" id="GO:0003677">
    <property type="term" value="F:DNA binding"/>
    <property type="evidence" value="ECO:0007669"/>
    <property type="project" value="UniProtKB-UniRule"/>
</dbReference>
<dbReference type="InterPro" id="IPR013757">
    <property type="entry name" value="Topo_IIA_A_a_sf"/>
</dbReference>
<evidence type="ECO:0000256" key="5">
    <source>
        <dbReference type="ARBA" id="ARBA00023235"/>
    </source>
</evidence>
<dbReference type="Gene3D" id="1.10.268.10">
    <property type="entry name" value="Topoisomerase, domain 3"/>
    <property type="match status" value="1"/>
</dbReference>
<feature type="active site" description="O-(5'-phospho-DNA)-tyrosine intermediate" evidence="6">
    <location>
        <position position="141"/>
    </location>
</feature>
<reference evidence="9 10" key="1">
    <citation type="submission" date="2015-09" db="EMBL/GenBank/DDBJ databases">
        <authorList>
            <consortium name="Pathogen Informatics"/>
        </authorList>
    </citation>
    <scope>NUCLEOTIDE SEQUENCE [LARGE SCALE GENOMIC DNA]</scope>
    <source>
        <strain evidence="9 10">2789STDY5834928</strain>
    </source>
</reference>
<dbReference type="InterPro" id="IPR035516">
    <property type="entry name" value="Gyrase/topoIV_suA_C"/>
</dbReference>
<dbReference type="GO" id="GO:0009330">
    <property type="term" value="C:DNA topoisomerase type II (double strand cut, ATP-hydrolyzing) complex"/>
    <property type="evidence" value="ECO:0007669"/>
    <property type="project" value="TreeGrafter"/>
</dbReference>
<dbReference type="InterPro" id="IPR013758">
    <property type="entry name" value="Topo_IIA_A/C_ab"/>
</dbReference>
<dbReference type="EMBL" id="CZBY01000013">
    <property type="protein sequence ID" value="CUQ88319.1"/>
    <property type="molecule type" value="Genomic_DNA"/>
</dbReference>
<comment type="similarity">
    <text evidence="2">Belongs to the type II topoisomerase GyrA/ParC subunit family.</text>
</comment>
<evidence type="ECO:0000259" key="8">
    <source>
        <dbReference type="PROSITE" id="PS52040"/>
    </source>
</evidence>
<dbReference type="EC" id="5.99.1.3" evidence="9"/>
<dbReference type="Gene3D" id="3.30.1360.40">
    <property type="match status" value="1"/>
</dbReference>
<dbReference type="PANTHER" id="PTHR43493:SF5">
    <property type="entry name" value="DNA GYRASE SUBUNIT A, CHLOROPLASTIC_MITOCHONDRIAL"/>
    <property type="match status" value="1"/>
</dbReference>
<dbReference type="InterPro" id="IPR002205">
    <property type="entry name" value="Topo_IIA_dom_A"/>
</dbReference>
<organism evidence="9 10">
    <name type="scientific">[Eubacterium] siraeum</name>
    <dbReference type="NCBI Taxonomy" id="39492"/>
    <lineage>
        <taxon>Bacteria</taxon>
        <taxon>Bacillati</taxon>
        <taxon>Bacillota</taxon>
        <taxon>Clostridia</taxon>
        <taxon>Eubacteriales</taxon>
        <taxon>Oscillospiraceae</taxon>
        <taxon>Oscillospiraceae incertae sedis</taxon>
    </lineage>
</organism>
<keyword evidence="3 6" id="KW-0799">Topoisomerase</keyword>
<dbReference type="OrthoDB" id="9806486at2"/>
<dbReference type="Pfam" id="PF00521">
    <property type="entry name" value="DNA_topoisoIV"/>
    <property type="match status" value="1"/>
</dbReference>
<evidence type="ECO:0000313" key="9">
    <source>
        <dbReference type="EMBL" id="CUQ88319.1"/>
    </source>
</evidence>
<dbReference type="GO" id="GO:0034335">
    <property type="term" value="F:DNA negative supercoiling activity"/>
    <property type="evidence" value="ECO:0007669"/>
    <property type="project" value="UniProtKB-ARBA"/>
</dbReference>
<keyword evidence="4 6" id="KW-0238">DNA-binding</keyword>
<evidence type="ECO:0000256" key="1">
    <source>
        <dbReference type="ARBA" id="ARBA00000185"/>
    </source>
</evidence>
<dbReference type="GO" id="GO:0005524">
    <property type="term" value="F:ATP binding"/>
    <property type="evidence" value="ECO:0007669"/>
    <property type="project" value="InterPro"/>
</dbReference>
<keyword evidence="5 6" id="KW-0413">Isomerase</keyword>